<comment type="caution">
    <text evidence="2">The sequence shown here is derived from an EMBL/GenBank/DDBJ whole genome shotgun (WGS) entry which is preliminary data.</text>
</comment>
<feature type="region of interest" description="Disordered" evidence="1">
    <location>
        <begin position="38"/>
        <end position="66"/>
    </location>
</feature>
<evidence type="ECO:0000313" key="3">
    <source>
        <dbReference type="Proteomes" id="UP000784294"/>
    </source>
</evidence>
<dbReference type="Proteomes" id="UP000784294">
    <property type="component" value="Unassembled WGS sequence"/>
</dbReference>
<proteinExistence type="predicted"/>
<gene>
    <name evidence="2" type="ORF">PXEA_LOCUS36243</name>
</gene>
<evidence type="ECO:0000313" key="2">
    <source>
        <dbReference type="EMBL" id="VEL42803.1"/>
    </source>
</evidence>
<evidence type="ECO:0000256" key="1">
    <source>
        <dbReference type="SAM" id="MobiDB-lite"/>
    </source>
</evidence>
<accession>A0A3S5CVH1</accession>
<dbReference type="EMBL" id="CAAALY010276670">
    <property type="protein sequence ID" value="VEL42803.1"/>
    <property type="molecule type" value="Genomic_DNA"/>
</dbReference>
<name>A0A3S5CVH1_9PLAT</name>
<keyword evidence="3" id="KW-1185">Reference proteome</keyword>
<reference evidence="2" key="1">
    <citation type="submission" date="2018-11" db="EMBL/GenBank/DDBJ databases">
        <authorList>
            <consortium name="Pathogen Informatics"/>
        </authorList>
    </citation>
    <scope>NUCLEOTIDE SEQUENCE</scope>
</reference>
<sequence>MVYLCPQKNVQYSLSDQRTVNFFATFLFFSQVTPPKAHPQAEPPKFPAAKLLHEPSPPASTESPGFVYARKEASEGMTRRREANATKQSFLGCSKKMDEETWRRVLGMSGCCPDDWEPSKFEPHSSFWADSSNEFEWQFLSLECVA</sequence>
<protein>
    <submittedName>
        <fullName evidence="2">Uncharacterized protein</fullName>
    </submittedName>
</protein>
<dbReference type="AlphaFoldDB" id="A0A3S5CVH1"/>
<organism evidence="2 3">
    <name type="scientific">Protopolystoma xenopodis</name>
    <dbReference type="NCBI Taxonomy" id="117903"/>
    <lineage>
        <taxon>Eukaryota</taxon>
        <taxon>Metazoa</taxon>
        <taxon>Spiralia</taxon>
        <taxon>Lophotrochozoa</taxon>
        <taxon>Platyhelminthes</taxon>
        <taxon>Monogenea</taxon>
        <taxon>Polyopisthocotylea</taxon>
        <taxon>Polystomatidea</taxon>
        <taxon>Polystomatidae</taxon>
        <taxon>Protopolystoma</taxon>
    </lineage>
</organism>